<evidence type="ECO:0000313" key="2">
    <source>
        <dbReference type="Proteomes" id="UP000032439"/>
    </source>
</evidence>
<dbReference type="EMBL" id="JXXD01000224">
    <property type="protein sequence ID" value="KIZ33752.1"/>
    <property type="molecule type" value="Genomic_DNA"/>
</dbReference>
<accession>A0A0D7E2D2</accession>
<reference evidence="1 2" key="1">
    <citation type="submission" date="2014-11" db="EMBL/GenBank/DDBJ databases">
        <title>Genomics and ecophysiology of heterotrophic nitrogen fixing bacteria isolated from estuarine surface water.</title>
        <authorList>
            <person name="Bentzon-Tilia M."/>
            <person name="Severin I."/>
            <person name="Hansen L.H."/>
            <person name="Riemann L."/>
        </authorList>
    </citation>
    <scope>NUCLEOTIDE SEQUENCE [LARGE SCALE GENOMIC DNA]</scope>
    <source>
        <strain evidence="1 2">BAL361</strain>
    </source>
</reference>
<organism evidence="1 2">
    <name type="scientific">Stutzerimonas stutzeri</name>
    <name type="common">Pseudomonas stutzeri</name>
    <dbReference type="NCBI Taxonomy" id="316"/>
    <lineage>
        <taxon>Bacteria</taxon>
        <taxon>Pseudomonadati</taxon>
        <taxon>Pseudomonadota</taxon>
        <taxon>Gammaproteobacteria</taxon>
        <taxon>Pseudomonadales</taxon>
        <taxon>Pseudomonadaceae</taxon>
        <taxon>Stutzerimonas</taxon>
    </lineage>
</organism>
<comment type="caution">
    <text evidence="1">The sequence shown here is derived from an EMBL/GenBank/DDBJ whole genome shotgun (WGS) entry which is preliminary data.</text>
</comment>
<dbReference type="Proteomes" id="UP000032439">
    <property type="component" value="Unassembled WGS sequence"/>
</dbReference>
<evidence type="ECO:0000313" key="1">
    <source>
        <dbReference type="EMBL" id="KIZ33752.1"/>
    </source>
</evidence>
<dbReference type="RefSeq" id="WP_003298921.1">
    <property type="nucleotide sequence ID" value="NZ_JAIVLU010000005.1"/>
</dbReference>
<proteinExistence type="predicted"/>
<sequence>MPYIKRDGSGRLLQVEPAPFNDMTGELPDDDSEVRAWLAAQDSLAHLRQSDLEMVRVLEDLINALIDKGVLRITDLPDSAQAKLAGRSRARNALGSTRLLVDDDDTGVI</sequence>
<gene>
    <name evidence="1" type="ORF">LO50_19410</name>
</gene>
<name>A0A0D7E2D2_STUST</name>
<protein>
    <submittedName>
        <fullName evidence="1">Tryptophan synthase subunit beta</fullName>
    </submittedName>
</protein>
<dbReference type="PATRIC" id="fig|316.110.peg.2111"/>
<dbReference type="AlphaFoldDB" id="A0A0D7E2D2"/>